<dbReference type="Proteomes" id="UP000535182">
    <property type="component" value="Unassembled WGS sequence"/>
</dbReference>
<accession>A0A9X0QJ29</accession>
<sequence>MQGSEGEVSVHYRSLAVLFDEVDRPLVAVHEVHHDSVHDGSLEHANVALWRLAVEIWNTTRDSVSPVNEFWL</sequence>
<evidence type="ECO:0000313" key="1">
    <source>
        <dbReference type="EMBL" id="MBB5331382.1"/>
    </source>
</evidence>
<evidence type="ECO:0000313" key="2">
    <source>
        <dbReference type="Proteomes" id="UP000535182"/>
    </source>
</evidence>
<dbReference type="RefSeq" id="WP_183981228.1">
    <property type="nucleotide sequence ID" value="NZ_JACHEB010000014.1"/>
</dbReference>
<proteinExistence type="predicted"/>
<gene>
    <name evidence="1" type="ORF">HDF14_005026</name>
</gene>
<organism evidence="1 2">
    <name type="scientific">Tunturiibacter gelidiferens</name>
    <dbReference type="NCBI Taxonomy" id="3069689"/>
    <lineage>
        <taxon>Bacteria</taxon>
        <taxon>Pseudomonadati</taxon>
        <taxon>Acidobacteriota</taxon>
        <taxon>Terriglobia</taxon>
        <taxon>Terriglobales</taxon>
        <taxon>Acidobacteriaceae</taxon>
        <taxon>Tunturiibacter</taxon>
    </lineage>
</organism>
<dbReference type="EMBL" id="JACHEB010000014">
    <property type="protein sequence ID" value="MBB5331382.1"/>
    <property type="molecule type" value="Genomic_DNA"/>
</dbReference>
<comment type="caution">
    <text evidence="1">The sequence shown here is derived from an EMBL/GenBank/DDBJ whole genome shotgun (WGS) entry which is preliminary data.</text>
</comment>
<dbReference type="AlphaFoldDB" id="A0A9X0QJ29"/>
<name>A0A9X0QJ29_9BACT</name>
<reference evidence="1 2" key="1">
    <citation type="submission" date="2020-08" db="EMBL/GenBank/DDBJ databases">
        <title>Genomic Encyclopedia of Type Strains, Phase IV (KMG-V): Genome sequencing to study the core and pangenomes of soil and plant-associated prokaryotes.</title>
        <authorList>
            <person name="Whitman W."/>
        </authorList>
    </citation>
    <scope>NUCLEOTIDE SEQUENCE [LARGE SCALE GENOMIC DNA]</scope>
    <source>
        <strain evidence="1 2">X5P2</strain>
    </source>
</reference>
<keyword evidence="2" id="KW-1185">Reference proteome</keyword>
<protein>
    <submittedName>
        <fullName evidence="1">Uncharacterized protein</fullName>
    </submittedName>
</protein>